<evidence type="ECO:0000313" key="7">
    <source>
        <dbReference type="EMBL" id="ORY83904.1"/>
    </source>
</evidence>
<accession>A0A1Y2FKL7</accession>
<dbReference type="InterPro" id="IPR013136">
    <property type="entry name" value="WSTF_Acf1_Cbp146"/>
</dbReference>
<dbReference type="Proteomes" id="UP000193685">
    <property type="component" value="Unassembled WGS sequence"/>
</dbReference>
<evidence type="ECO:0000256" key="1">
    <source>
        <dbReference type="ARBA" id="ARBA00004123"/>
    </source>
</evidence>
<dbReference type="RefSeq" id="XP_040726199.1">
    <property type="nucleotide sequence ID" value="XM_040870489.1"/>
</dbReference>
<dbReference type="PANTHER" id="PTHR32075:SF6">
    <property type="entry name" value="ISWI CHROMATIN-REMODELING COMPLEX SUBUNIT YPL216W-RELATED"/>
    <property type="match status" value="1"/>
</dbReference>
<feature type="domain" description="WAC" evidence="6">
    <location>
        <begin position="23"/>
        <end position="130"/>
    </location>
</feature>
<dbReference type="GO" id="GO:0005634">
    <property type="term" value="C:nucleus"/>
    <property type="evidence" value="ECO:0007669"/>
    <property type="project" value="UniProtKB-SubCell"/>
</dbReference>
<dbReference type="GO" id="GO:0000781">
    <property type="term" value="C:chromosome, telomeric region"/>
    <property type="evidence" value="ECO:0007669"/>
    <property type="project" value="GOC"/>
</dbReference>
<feature type="region of interest" description="Disordered" evidence="4">
    <location>
        <begin position="543"/>
        <end position="625"/>
    </location>
</feature>
<dbReference type="EMBL" id="MCFI01000007">
    <property type="protein sequence ID" value="ORY83904.1"/>
    <property type="molecule type" value="Genomic_DNA"/>
</dbReference>
<feature type="domain" description="DDT" evidence="5">
    <location>
        <begin position="295"/>
        <end position="355"/>
    </location>
</feature>
<dbReference type="GeneID" id="63787088"/>
<dbReference type="PROSITE" id="PS50827">
    <property type="entry name" value="DDT"/>
    <property type="match status" value="1"/>
</dbReference>
<dbReference type="SMART" id="SM00571">
    <property type="entry name" value="DDT"/>
    <property type="match status" value="1"/>
</dbReference>
<reference evidence="7 8" key="1">
    <citation type="submission" date="2016-07" db="EMBL/GenBank/DDBJ databases">
        <title>Pervasive Adenine N6-methylation of Active Genes in Fungi.</title>
        <authorList>
            <consortium name="DOE Joint Genome Institute"/>
            <person name="Mondo S.J."/>
            <person name="Dannebaum R.O."/>
            <person name="Kuo R.C."/>
            <person name="Labutti K."/>
            <person name="Haridas S."/>
            <person name="Kuo A."/>
            <person name="Salamov A."/>
            <person name="Ahrendt S.R."/>
            <person name="Lipzen A."/>
            <person name="Sullivan W."/>
            <person name="Andreopoulos W.B."/>
            <person name="Clum A."/>
            <person name="Lindquist E."/>
            <person name="Daum C."/>
            <person name="Ramamoorthy G.K."/>
            <person name="Gryganskyi A."/>
            <person name="Culley D."/>
            <person name="Magnuson J.K."/>
            <person name="James T.Y."/>
            <person name="O'Malley M.A."/>
            <person name="Stajich J.E."/>
            <person name="Spatafora J.W."/>
            <person name="Visel A."/>
            <person name="Grigoriev I.V."/>
        </authorList>
    </citation>
    <scope>NUCLEOTIDE SEQUENCE [LARGE SCALE GENOMIC DNA]</scope>
    <source>
        <strain evidence="7 8">12-1054</strain>
    </source>
</reference>
<comment type="caution">
    <text evidence="7">The sequence shown here is derived from an EMBL/GenBank/DDBJ whole genome shotgun (WGS) entry which is preliminary data.</text>
</comment>
<dbReference type="GO" id="GO:0031509">
    <property type="term" value="P:subtelomeric heterochromatin formation"/>
    <property type="evidence" value="ECO:0007669"/>
    <property type="project" value="TreeGrafter"/>
</dbReference>
<protein>
    <submittedName>
        <fullName evidence="7">ATP-utilizing chromatin assembly and remodelling N-terminal-domain-containing protein</fullName>
    </submittedName>
</protein>
<feature type="compositionally biased region" description="Acidic residues" evidence="4">
    <location>
        <begin position="599"/>
        <end position="614"/>
    </location>
</feature>
<dbReference type="PROSITE" id="PS51136">
    <property type="entry name" value="WAC"/>
    <property type="match status" value="1"/>
</dbReference>
<dbReference type="OrthoDB" id="332390at2759"/>
<dbReference type="PANTHER" id="PTHR32075">
    <property type="entry name" value="ISWI CHROMATIN-REMODELING COMPLEX SUBUNIT YPL216W-RELATED"/>
    <property type="match status" value="1"/>
</dbReference>
<dbReference type="STRING" id="56484.A0A1Y2FKL7"/>
<dbReference type="InterPro" id="IPR028941">
    <property type="entry name" value="WHIM2_dom"/>
</dbReference>
<dbReference type="Pfam" id="PF15613">
    <property type="entry name" value="WSD"/>
    <property type="match status" value="1"/>
</dbReference>
<evidence type="ECO:0000256" key="4">
    <source>
        <dbReference type="SAM" id="MobiDB-lite"/>
    </source>
</evidence>
<evidence type="ECO:0000259" key="6">
    <source>
        <dbReference type="PROSITE" id="PS51136"/>
    </source>
</evidence>
<evidence type="ECO:0000313" key="8">
    <source>
        <dbReference type="Proteomes" id="UP000193685"/>
    </source>
</evidence>
<name>A0A1Y2FKL7_PROLT</name>
<comment type="subcellular location">
    <subcellularLocation>
        <location evidence="1 3">Nucleus</location>
    </subcellularLocation>
</comment>
<keyword evidence="2 3" id="KW-0539">Nucleus</keyword>
<dbReference type="Pfam" id="PF02791">
    <property type="entry name" value="DDT"/>
    <property type="match status" value="1"/>
</dbReference>
<dbReference type="InterPro" id="IPR018501">
    <property type="entry name" value="DDT_dom"/>
</dbReference>
<dbReference type="AlphaFoldDB" id="A0A1Y2FKL7"/>
<proteinExistence type="predicted"/>
<gene>
    <name evidence="7" type="ORF">BCR37DRAFT_386886</name>
</gene>
<keyword evidence="8" id="KW-1185">Reference proteome</keyword>
<evidence type="ECO:0000256" key="2">
    <source>
        <dbReference type="ARBA" id="ARBA00023242"/>
    </source>
</evidence>
<evidence type="ECO:0000259" key="5">
    <source>
        <dbReference type="PROSITE" id="PS50827"/>
    </source>
</evidence>
<organism evidence="7 8">
    <name type="scientific">Protomyces lactucae-debilis</name>
    <dbReference type="NCBI Taxonomy" id="2754530"/>
    <lineage>
        <taxon>Eukaryota</taxon>
        <taxon>Fungi</taxon>
        <taxon>Dikarya</taxon>
        <taxon>Ascomycota</taxon>
        <taxon>Taphrinomycotina</taxon>
        <taxon>Taphrinomycetes</taxon>
        <taxon>Taphrinales</taxon>
        <taxon>Protomycetaceae</taxon>
        <taxon>Protomyces</taxon>
    </lineage>
</organism>
<sequence length="854" mass="96797">MVLYKRNPVQYARDNPDKLPLNALVWEIRETREVFADYEAFLKRLSFYEQHQFTCELTGRQNLPFKIAMQSEVQGSTGIDNSFPEALKEPLLRRLNLHTDGRLEHLVDLAFEAYKAEYFPGEILIYTEPNTARRFAAHVREKTMLAEMTMPNGQQRQAASRYTVELEDYYNGRSNATTIDGSTLARERGTFTKAILRAFIKNAFRKDNWQGAPWVVRSHYAERYKIDTTIPPHLQKGGKVHLAAQQAKQAKKKKPLEAASIQEDEADLPMDGDDLLVPISKTKRPALSPVETELAPVFEHFLEVWAFFNVFNEILILDAFTLDDFRDALLHQGPSELVNELYCSLIVALKQGDESPLDAVISPPDEALNTADGDVDEIATKQPDVLEAAREDLVYATGQWRDKLAKQALHEDGFIEILVGLCCELSRADPNAACGKIVRELAASDGELPDCFRSLACTLKVELLYILIDLLLQTPLIRDYMEECSRNLTKVRKERVEANRIKRSLMDDIYKLRLGMRAQYPLKKSAAGAEAAAAILDSRFNGGSSNQRMAASVASEELSDEEMGDNFDTASVDSEESAIRTTRRGAKRPNGSKLKNEILVDDSDSSLSDLDEDKSEAHNETKQYSSRAEYELDITKIQRKVARQNTKLATLDADFRESDMQRLKQLGQDRFNNTYWFLEAVGMPYKGMPSQSTSHAGYAAGRVFVQGPDPFATAFMASILPAEALHSRKQQELPASDVGLLQSTSDWAYYDQPEQLEKLHSWLFTQGNRETKLRQALESRYEIIAESMEARTQYLIGRPDQIAERRSLRHATEQDENAPRFFVWRNTMALNILGRSHSDPLVQKGKAVTRKRQR</sequence>
<dbReference type="OMA" id="YANKMGE"/>
<evidence type="ECO:0000256" key="3">
    <source>
        <dbReference type="PROSITE-ProRule" id="PRU00475"/>
    </source>
</evidence>
<dbReference type="Pfam" id="PF10537">
    <property type="entry name" value="WAC_Acf1_DNA_bd"/>
    <property type="match status" value="1"/>
</dbReference>
<dbReference type="GO" id="GO:0000785">
    <property type="term" value="C:chromatin"/>
    <property type="evidence" value="ECO:0007669"/>
    <property type="project" value="UniProtKB-ARBA"/>
</dbReference>